<comment type="caution">
    <text evidence="2">The sequence shown here is derived from an EMBL/GenBank/DDBJ whole genome shotgun (WGS) entry which is preliminary data.</text>
</comment>
<dbReference type="Proteomes" id="UP000283509">
    <property type="component" value="Unassembled WGS sequence"/>
</dbReference>
<protein>
    <submittedName>
        <fullName evidence="2">Uncharacterized protein</fullName>
    </submittedName>
</protein>
<dbReference type="EMBL" id="QCYY01003065">
    <property type="protein sequence ID" value="ROT65627.1"/>
    <property type="molecule type" value="Genomic_DNA"/>
</dbReference>
<keyword evidence="1" id="KW-1133">Transmembrane helix</keyword>
<dbReference type="AlphaFoldDB" id="A0A423SN18"/>
<keyword evidence="1" id="KW-0472">Membrane</keyword>
<name>A0A423SN18_PENVA</name>
<reference evidence="2 3" key="2">
    <citation type="submission" date="2019-01" db="EMBL/GenBank/DDBJ databases">
        <title>The decoding of complex shrimp genome reveals the adaptation for benthos swimmer, frequently molting mechanism and breeding impact on genome.</title>
        <authorList>
            <person name="Sun Y."/>
            <person name="Gao Y."/>
            <person name="Yu Y."/>
        </authorList>
    </citation>
    <scope>NUCLEOTIDE SEQUENCE [LARGE SCALE GENOMIC DNA]</scope>
    <source>
        <tissue evidence="2">Muscle</tissue>
    </source>
</reference>
<keyword evidence="3" id="KW-1185">Reference proteome</keyword>
<evidence type="ECO:0000313" key="2">
    <source>
        <dbReference type="EMBL" id="ROT65627.1"/>
    </source>
</evidence>
<reference evidence="2 3" key="1">
    <citation type="submission" date="2018-04" db="EMBL/GenBank/DDBJ databases">
        <authorList>
            <person name="Zhang X."/>
            <person name="Yuan J."/>
            <person name="Li F."/>
            <person name="Xiang J."/>
        </authorList>
    </citation>
    <scope>NUCLEOTIDE SEQUENCE [LARGE SCALE GENOMIC DNA]</scope>
    <source>
        <tissue evidence="2">Muscle</tissue>
    </source>
</reference>
<accession>A0A423SN18</accession>
<sequence>MVDTHSLTFLPSFSFPYLPYLLPPPSILLPPLFFLPFFLPFSRLPPLLPPLLSPFLPSLLSPSSLPPSSLLFLSPSSLLSFLPHPYFSLSPFSLPYSNEPIGVSPASSVREADTPVAAGVVVEPRQRPSTRSDLHRLQAHLGQGHARVCGHGMGFRALHSRNSQALDPSLSSPSLSIIYPLPSPPFSLSLSLSLSRLILLLSLTSSYSLTLHSRTRSTCSPLSLLSLYLYCIPSPSPPLSLFSLALLSFGPLPLPSSLSPFSFSLSCFPYFLDTLRSRKLEALVSPLSLPSSSIFISLPPFSLSPYSLSFPPSSFFTSPSPSSFSPVPISLTASIVELEALVPLSLSLPFSIYLIPLLPPPSLSLSFSFPLSSSLSIILFLSLTCSYFLDSLHSRTRSTGPSLSSFYLSHPSLSIFILSLSFPSPPSLPSFSFSLSHVFPLQPP</sequence>
<evidence type="ECO:0000256" key="1">
    <source>
        <dbReference type="SAM" id="Phobius"/>
    </source>
</evidence>
<evidence type="ECO:0000313" key="3">
    <source>
        <dbReference type="Proteomes" id="UP000283509"/>
    </source>
</evidence>
<gene>
    <name evidence="2" type="ORF">C7M84_016396</name>
</gene>
<feature type="transmembrane region" description="Helical" evidence="1">
    <location>
        <begin position="367"/>
        <end position="389"/>
    </location>
</feature>
<organism evidence="2 3">
    <name type="scientific">Penaeus vannamei</name>
    <name type="common">Whiteleg shrimp</name>
    <name type="synonym">Litopenaeus vannamei</name>
    <dbReference type="NCBI Taxonomy" id="6689"/>
    <lineage>
        <taxon>Eukaryota</taxon>
        <taxon>Metazoa</taxon>
        <taxon>Ecdysozoa</taxon>
        <taxon>Arthropoda</taxon>
        <taxon>Crustacea</taxon>
        <taxon>Multicrustacea</taxon>
        <taxon>Malacostraca</taxon>
        <taxon>Eumalacostraca</taxon>
        <taxon>Eucarida</taxon>
        <taxon>Decapoda</taxon>
        <taxon>Dendrobranchiata</taxon>
        <taxon>Penaeoidea</taxon>
        <taxon>Penaeidae</taxon>
        <taxon>Penaeus</taxon>
    </lineage>
</organism>
<feature type="transmembrane region" description="Helical" evidence="1">
    <location>
        <begin position="20"/>
        <end position="39"/>
    </location>
</feature>
<keyword evidence="1" id="KW-0812">Transmembrane</keyword>
<proteinExistence type="predicted"/>